<protein>
    <submittedName>
        <fullName evidence="1">Uncharacterized protein</fullName>
    </submittedName>
</protein>
<dbReference type="RefSeq" id="WP_092037175.1">
    <property type="nucleotide sequence ID" value="NZ_FOTK01000002.1"/>
</dbReference>
<sequence length="86" mass="9127">MNDKTKPFRPGDAVDALGETEGDFVLPLCLPKPSLLIGEDLAMIVLDTIHGQRVGLPLSPQGAADLHAVLEEALRLLQARDGGSIQ</sequence>
<organism evidence="1 2">
    <name type="scientific">Methylobacterium pseudosasicola</name>
    <dbReference type="NCBI Taxonomy" id="582667"/>
    <lineage>
        <taxon>Bacteria</taxon>
        <taxon>Pseudomonadati</taxon>
        <taxon>Pseudomonadota</taxon>
        <taxon>Alphaproteobacteria</taxon>
        <taxon>Hyphomicrobiales</taxon>
        <taxon>Methylobacteriaceae</taxon>
        <taxon>Methylobacterium</taxon>
    </lineage>
</organism>
<dbReference type="EMBL" id="FOTK01000002">
    <property type="protein sequence ID" value="SFL25938.1"/>
    <property type="molecule type" value="Genomic_DNA"/>
</dbReference>
<dbReference type="Proteomes" id="UP000199048">
    <property type="component" value="Unassembled WGS sequence"/>
</dbReference>
<accession>A0A1I4G775</accession>
<evidence type="ECO:0000313" key="2">
    <source>
        <dbReference type="Proteomes" id="UP000199048"/>
    </source>
</evidence>
<dbReference type="AlphaFoldDB" id="A0A1I4G775"/>
<proteinExistence type="predicted"/>
<dbReference type="OrthoDB" id="7996429at2"/>
<evidence type="ECO:0000313" key="1">
    <source>
        <dbReference type="EMBL" id="SFL25938.1"/>
    </source>
</evidence>
<name>A0A1I4G775_9HYPH</name>
<gene>
    <name evidence="1" type="ORF">SAMN05192568_1002246</name>
</gene>
<keyword evidence="2" id="KW-1185">Reference proteome</keyword>
<reference evidence="2" key="1">
    <citation type="submission" date="2016-10" db="EMBL/GenBank/DDBJ databases">
        <authorList>
            <person name="Varghese N."/>
            <person name="Submissions S."/>
        </authorList>
    </citation>
    <scope>NUCLEOTIDE SEQUENCE [LARGE SCALE GENOMIC DNA]</scope>
    <source>
        <strain evidence="2">BL36</strain>
    </source>
</reference>